<organism evidence="2 3">
    <name type="scientific">Niabella pedocola</name>
    <dbReference type="NCBI Taxonomy" id="1752077"/>
    <lineage>
        <taxon>Bacteria</taxon>
        <taxon>Pseudomonadati</taxon>
        <taxon>Bacteroidota</taxon>
        <taxon>Chitinophagia</taxon>
        <taxon>Chitinophagales</taxon>
        <taxon>Chitinophagaceae</taxon>
        <taxon>Niabella</taxon>
    </lineage>
</organism>
<reference evidence="2 3" key="1">
    <citation type="submission" date="2021-11" db="EMBL/GenBank/DDBJ databases">
        <title>Genomic of Niabella pedocola.</title>
        <authorList>
            <person name="Wu T."/>
        </authorList>
    </citation>
    <scope>NUCLEOTIDE SEQUENCE [LARGE SCALE GENOMIC DNA]</scope>
    <source>
        <strain evidence="2 3">JCM 31011</strain>
    </source>
</reference>
<evidence type="ECO:0000313" key="2">
    <source>
        <dbReference type="EMBL" id="MCD2422665.1"/>
    </source>
</evidence>
<keyword evidence="3" id="KW-1185">Reference proteome</keyword>
<dbReference type="Proteomes" id="UP001199816">
    <property type="component" value="Unassembled WGS sequence"/>
</dbReference>
<dbReference type="RefSeq" id="WP_231003877.1">
    <property type="nucleotide sequence ID" value="NZ_JAJNEC010000005.1"/>
</dbReference>
<dbReference type="InterPro" id="IPR008391">
    <property type="entry name" value="AXE1_dom"/>
</dbReference>
<name>A0ABS8PP98_9BACT</name>
<dbReference type="Pfam" id="PF05448">
    <property type="entry name" value="AXE1"/>
    <property type="match status" value="1"/>
</dbReference>
<sequence>MLTIMGVVWLTLCSSVRVWANVSYLPDSIDAFWQKTRTQLSAIPIDGKTEPVTEALPYKKYFITVKSLNKVTVAGYLSIPVQGETPAKPWPLLVTTCGYSGNGQGVQLGECQRGYAVLQVYPRGQGISSNYFTINSDKLSTNLASPEGYYYQGGYMDIIRMIDYIVTRPDIDTTRIAMVGTSQAGGISLAVTALDNRIKTVVAHVPFLCDLRRAAALPSLAKNLLDRAGNNNQKAFRTLDYFDPYMLAGRIRVPVFMSAGGKDALCPAPTVKAVYDRIPAGEKTYRFYPDLPHTSCMDSYARTWVFLDQYFKNKH</sequence>
<dbReference type="PANTHER" id="PTHR40111">
    <property type="entry name" value="CEPHALOSPORIN-C DEACETYLASE"/>
    <property type="match status" value="1"/>
</dbReference>
<accession>A0ABS8PP98</accession>
<dbReference type="Gene3D" id="3.40.50.1820">
    <property type="entry name" value="alpha/beta hydrolase"/>
    <property type="match status" value="1"/>
</dbReference>
<dbReference type="EMBL" id="JAJNEC010000005">
    <property type="protein sequence ID" value="MCD2422665.1"/>
    <property type="molecule type" value="Genomic_DNA"/>
</dbReference>
<dbReference type="InterPro" id="IPR029058">
    <property type="entry name" value="AB_hydrolase_fold"/>
</dbReference>
<evidence type="ECO:0000259" key="1">
    <source>
        <dbReference type="Pfam" id="PF05448"/>
    </source>
</evidence>
<dbReference type="PANTHER" id="PTHR40111:SF1">
    <property type="entry name" value="CEPHALOSPORIN-C DEACETYLASE"/>
    <property type="match status" value="1"/>
</dbReference>
<proteinExistence type="predicted"/>
<dbReference type="SUPFAM" id="SSF53474">
    <property type="entry name" value="alpha/beta-Hydrolases"/>
    <property type="match status" value="1"/>
</dbReference>
<evidence type="ECO:0000313" key="3">
    <source>
        <dbReference type="Proteomes" id="UP001199816"/>
    </source>
</evidence>
<gene>
    <name evidence="2" type="ORF">LQ567_07830</name>
</gene>
<dbReference type="InterPro" id="IPR039069">
    <property type="entry name" value="CE7"/>
</dbReference>
<protein>
    <submittedName>
        <fullName evidence="2">Acetylxylan esterase</fullName>
    </submittedName>
</protein>
<feature type="domain" description="Acetyl xylan esterase" evidence="1">
    <location>
        <begin position="20"/>
        <end position="297"/>
    </location>
</feature>
<comment type="caution">
    <text evidence="2">The sequence shown here is derived from an EMBL/GenBank/DDBJ whole genome shotgun (WGS) entry which is preliminary data.</text>
</comment>